<evidence type="ECO:0000313" key="2">
    <source>
        <dbReference type="EMBL" id="KGR75660.1"/>
    </source>
</evidence>
<dbReference type="STRING" id="1384049.CD29_17655"/>
<dbReference type="PROSITE" id="PS50930">
    <property type="entry name" value="HTH_LYTTR"/>
    <property type="match status" value="1"/>
</dbReference>
<dbReference type="PANTHER" id="PTHR37299">
    <property type="entry name" value="TRANSCRIPTIONAL REGULATOR-RELATED"/>
    <property type="match status" value="1"/>
</dbReference>
<dbReference type="Gene3D" id="2.20.25.10">
    <property type="match status" value="1"/>
</dbReference>
<sequence>MNDLNLCGDELNQLSIILQDWVPKEASIIIATGEDYIFTLLSKQHSNLKIQNMIKEESVAAKVLKTKIKSEFVDNSIFGEPYLTIGYPISIDRKDAALIIVLPSSPIEKREPYQFLTGKNDEDWTPVPIDQIFYIESLQKRTWFYTNSEQYKSNITLKELQTRLPNCFIRIHRSYILNIYFIKKITKDIASNFVIVLKNNVELPVSQSYISELKKILEF</sequence>
<dbReference type="GO" id="GO:0016301">
    <property type="term" value="F:kinase activity"/>
    <property type="evidence" value="ECO:0007669"/>
    <property type="project" value="UniProtKB-KW"/>
</dbReference>
<dbReference type="InterPro" id="IPR007492">
    <property type="entry name" value="LytTR_DNA-bd_dom"/>
</dbReference>
<gene>
    <name evidence="2" type="ORF">CD29_17655</name>
</gene>
<feature type="domain" description="HTH LytTR-type" evidence="1">
    <location>
        <begin position="116"/>
        <end position="219"/>
    </location>
</feature>
<dbReference type="Proteomes" id="UP000030416">
    <property type="component" value="Unassembled WGS sequence"/>
</dbReference>
<reference evidence="2 3" key="1">
    <citation type="submission" date="2014-02" db="EMBL/GenBank/DDBJ databases">
        <title>Draft genome sequence of Lysinibacillus manganicus DSM 26584T.</title>
        <authorList>
            <person name="Zhang F."/>
            <person name="Wang G."/>
            <person name="Zhang L."/>
        </authorList>
    </citation>
    <scope>NUCLEOTIDE SEQUENCE [LARGE SCALE GENOMIC DNA]</scope>
    <source>
        <strain evidence="2 3">DSM 26584</strain>
    </source>
</reference>
<keyword evidence="2" id="KW-0418">Kinase</keyword>
<dbReference type="PANTHER" id="PTHR37299:SF1">
    <property type="entry name" value="STAGE 0 SPORULATION PROTEIN A HOMOLOG"/>
    <property type="match status" value="1"/>
</dbReference>
<evidence type="ECO:0000313" key="3">
    <source>
        <dbReference type="Proteomes" id="UP000030416"/>
    </source>
</evidence>
<dbReference type="EMBL" id="JPVN01000030">
    <property type="protein sequence ID" value="KGR75660.1"/>
    <property type="molecule type" value="Genomic_DNA"/>
</dbReference>
<dbReference type="eggNOG" id="COG3279">
    <property type="taxonomic scope" value="Bacteria"/>
</dbReference>
<dbReference type="GO" id="GO:0003677">
    <property type="term" value="F:DNA binding"/>
    <property type="evidence" value="ECO:0007669"/>
    <property type="project" value="InterPro"/>
</dbReference>
<organism evidence="2 3">
    <name type="scientific">Ureibacillus manganicus DSM 26584</name>
    <dbReference type="NCBI Taxonomy" id="1384049"/>
    <lineage>
        <taxon>Bacteria</taxon>
        <taxon>Bacillati</taxon>
        <taxon>Bacillota</taxon>
        <taxon>Bacilli</taxon>
        <taxon>Bacillales</taxon>
        <taxon>Caryophanaceae</taxon>
        <taxon>Ureibacillus</taxon>
    </lineage>
</organism>
<dbReference type="InterPro" id="IPR046947">
    <property type="entry name" value="LytR-like"/>
</dbReference>
<dbReference type="Pfam" id="PF04397">
    <property type="entry name" value="LytTR"/>
    <property type="match status" value="1"/>
</dbReference>
<protein>
    <submittedName>
        <fullName evidence="2">Histidine kinase</fullName>
    </submittedName>
</protein>
<name>A0A0A3HWQ9_9BACL</name>
<dbReference type="SMART" id="SM00850">
    <property type="entry name" value="LytTR"/>
    <property type="match status" value="1"/>
</dbReference>
<keyword evidence="3" id="KW-1185">Reference proteome</keyword>
<dbReference type="AlphaFoldDB" id="A0A0A3HWQ9"/>
<accession>A0A0A3HWQ9</accession>
<proteinExistence type="predicted"/>
<dbReference type="Gene3D" id="2.40.50.40">
    <property type="match status" value="1"/>
</dbReference>
<dbReference type="GO" id="GO:0000156">
    <property type="term" value="F:phosphorelay response regulator activity"/>
    <property type="evidence" value="ECO:0007669"/>
    <property type="project" value="InterPro"/>
</dbReference>
<evidence type="ECO:0000259" key="1">
    <source>
        <dbReference type="PROSITE" id="PS50930"/>
    </source>
</evidence>
<keyword evidence="2" id="KW-0808">Transferase</keyword>
<comment type="caution">
    <text evidence="2">The sequence shown here is derived from an EMBL/GenBank/DDBJ whole genome shotgun (WGS) entry which is preliminary data.</text>
</comment>